<dbReference type="EMBL" id="BTPU01000004">
    <property type="protein sequence ID" value="GMQ61042.1"/>
    <property type="molecule type" value="Genomic_DNA"/>
</dbReference>
<comment type="caution">
    <text evidence="1">The sequence shown here is derived from an EMBL/GenBank/DDBJ whole genome shotgun (WGS) entry which is preliminary data.</text>
</comment>
<protein>
    <submittedName>
        <fullName evidence="1">ABC transporter substrate-binding protein</fullName>
    </submittedName>
</protein>
<evidence type="ECO:0000313" key="2">
    <source>
        <dbReference type="Proteomes" id="UP001374599"/>
    </source>
</evidence>
<dbReference type="Proteomes" id="UP001374599">
    <property type="component" value="Unassembled WGS sequence"/>
</dbReference>
<sequence length="334" mass="37242">MKKYIVPLSICISLAMLLIIGFDLAKSFKLHSKEKPVVYMIVKSSKPSEGFEFWEIVKMGADVAAIELDVDVVFTGPENEIQVDEQIKLIRNAIKQKPTAIVLAATDYKKLREVGQEVISNGITLITIDSEVDVDTNHSFIGTDNIGAAKTIAKELANMIDNKGRVAVMSYVYGTSTSIEREAGFREVIKEYPDIDLIEETWYSNGSIDIAYEKTKEILKKYPDTKAIFGANEICIVGIGRAIQEFGLKDQVVVVGFDSNEEIVSRIESGVIDKIVVQKPFNMGYQGIKEAIKIANREKKPEVIDTGAVLIDKSNLYTPENQKLLFSFENKEID</sequence>
<keyword evidence="2" id="KW-1185">Reference proteome</keyword>
<reference evidence="1" key="1">
    <citation type="submission" date="2023-09" db="EMBL/GenBank/DDBJ databases">
        <title>Vallitalea sediminicola and Vallitalea maricola sp. nov., anaerobic bacteria isolated from marine sediment.</title>
        <authorList>
            <person name="Hirano S."/>
            <person name="Maeda A."/>
            <person name="Terahara T."/>
            <person name="Mori K."/>
            <person name="Hamada M."/>
            <person name="Matsumoto R."/>
            <person name="Kobayashi T."/>
        </authorList>
    </citation>
    <scope>NUCLEOTIDE SEQUENCE</scope>
    <source>
        <strain evidence="1">AN17-2</strain>
    </source>
</reference>
<proteinExistence type="predicted"/>
<accession>A0ACB5UEF2</accession>
<name>A0ACB5UEF2_9FIRM</name>
<organism evidence="1 2">
    <name type="scientific">Vallitalea maricola</name>
    <dbReference type="NCBI Taxonomy" id="3074433"/>
    <lineage>
        <taxon>Bacteria</taxon>
        <taxon>Bacillati</taxon>
        <taxon>Bacillota</taxon>
        <taxon>Clostridia</taxon>
        <taxon>Lachnospirales</taxon>
        <taxon>Vallitaleaceae</taxon>
        <taxon>Vallitalea</taxon>
    </lineage>
</organism>
<evidence type="ECO:0000313" key="1">
    <source>
        <dbReference type="EMBL" id="GMQ61042.1"/>
    </source>
</evidence>
<gene>
    <name evidence="1" type="ORF">AN2V17_02700</name>
</gene>